<feature type="compositionally biased region" description="Basic residues" evidence="1">
    <location>
        <begin position="139"/>
        <end position="156"/>
    </location>
</feature>
<sequence>MVYRTMEETCFCKVPTPNIKFRTYVDLPRRGTGQPRPIGFASRPANQSMHMTSVTAAAAPAATGAELVVPPLPPRLPNDASQEEKAAREAIMKERRRIQKAINEQKRGKRDRSEREQLSGAQHRKQAEAEAKRADANRRRQSVSQHRRAAREKKRPRLGESFGSIRQREEQRLLGNSFVFEDQRVRVCEGVAWALVQDGAASGVVPIHDAASFWGPEWASCLAVPVKAGQCGTVLRRAELCVQEKGGSVSSLKLSSAGFAQIEGPQHFHTVQLDDVSTPVMLSPYHVQPWPAIGQEVGWMPSEPQDIATVKYFHNTQDPDFDVDDPEDNSYYVLSRQFYALPAHVEVVAPVGGRVRVGSWVRLREPHPEADPDDGAWGFREPPPAVAAEMLSSVGRTELTPADVERLMFTPQMAVASAHVLVVKSICEDCGQCLELEDTFYASHRDLTPLIPGWEQREPCRFHCTYDHQYLCDHMFDLTHVGECVWACKECDPE</sequence>
<gene>
    <name evidence="2" type="ORF">EHUX00137_LOCUS45833</name>
</gene>
<dbReference type="AlphaFoldDB" id="A0A7S3TXB3"/>
<feature type="region of interest" description="Disordered" evidence="1">
    <location>
        <begin position="101"/>
        <end position="163"/>
    </location>
</feature>
<protein>
    <submittedName>
        <fullName evidence="2">Uncharacterized protein</fullName>
    </submittedName>
</protein>
<accession>A0A7S3TXB3</accession>
<organism evidence="2">
    <name type="scientific">Emiliania huxleyi</name>
    <name type="common">Coccolithophore</name>
    <name type="synonym">Pontosphaera huxleyi</name>
    <dbReference type="NCBI Taxonomy" id="2903"/>
    <lineage>
        <taxon>Eukaryota</taxon>
        <taxon>Haptista</taxon>
        <taxon>Haptophyta</taxon>
        <taxon>Prymnesiophyceae</taxon>
        <taxon>Isochrysidales</taxon>
        <taxon>Noelaerhabdaceae</taxon>
        <taxon>Emiliania</taxon>
    </lineage>
</organism>
<feature type="compositionally biased region" description="Basic and acidic residues" evidence="1">
    <location>
        <begin position="103"/>
        <end position="117"/>
    </location>
</feature>
<proteinExistence type="predicted"/>
<name>A0A7S3TXB3_EMIHU</name>
<dbReference type="EMBL" id="HBIR01058931">
    <property type="protein sequence ID" value="CAE0596882.1"/>
    <property type="molecule type" value="Transcribed_RNA"/>
</dbReference>
<evidence type="ECO:0000256" key="1">
    <source>
        <dbReference type="SAM" id="MobiDB-lite"/>
    </source>
</evidence>
<reference evidence="2" key="1">
    <citation type="submission" date="2021-01" db="EMBL/GenBank/DDBJ databases">
        <authorList>
            <person name="Corre E."/>
            <person name="Pelletier E."/>
            <person name="Niang G."/>
            <person name="Scheremetjew M."/>
            <person name="Finn R."/>
            <person name="Kale V."/>
            <person name="Holt S."/>
            <person name="Cochrane G."/>
            <person name="Meng A."/>
            <person name="Brown T."/>
            <person name="Cohen L."/>
        </authorList>
    </citation>
    <scope>NUCLEOTIDE SEQUENCE</scope>
    <source>
        <strain evidence="2">379</strain>
    </source>
</reference>
<evidence type="ECO:0000313" key="2">
    <source>
        <dbReference type="EMBL" id="CAE0596882.1"/>
    </source>
</evidence>
<feature type="compositionally biased region" description="Basic and acidic residues" evidence="1">
    <location>
        <begin position="125"/>
        <end position="138"/>
    </location>
</feature>